<sequence length="87" mass="10271">MSDFDCIIIKHGHQPFIYKVKSASQDFEIVDLSRMVTEAFSIQKIEETEISTGRKALYIVANKLRWERENVVAEIHRLQPRPVKYYD</sequence>
<evidence type="ECO:0000313" key="2">
    <source>
        <dbReference type="Proteomes" id="UP000426772"/>
    </source>
</evidence>
<name>A0ABY3LGF4_9GAMM</name>
<dbReference type="Proteomes" id="UP000426772">
    <property type="component" value="Unassembled WGS sequence"/>
</dbReference>
<evidence type="ECO:0000313" key="1">
    <source>
        <dbReference type="EMBL" id="TXL78970.1"/>
    </source>
</evidence>
<gene>
    <name evidence="1" type="ORF">D9O29_08635</name>
</gene>
<keyword evidence="2" id="KW-1185">Reference proteome</keyword>
<comment type="caution">
    <text evidence="1">The sequence shown here is derived from an EMBL/GenBank/DDBJ whole genome shotgun (WGS) entry which is preliminary data.</text>
</comment>
<accession>A0ABY3LGF4</accession>
<reference evidence="1 2" key="1">
    <citation type="submission" date="2018-10" db="EMBL/GenBank/DDBJ databases">
        <title>Draft genome sequence of Pantoea vagans isolated from corpses of the sugarcane aphid Melanaphis sacchari Zehntner.</title>
        <authorList>
            <person name="Toledo E."/>
            <person name="Pena G."/>
            <person name="Lozano L."/>
        </authorList>
    </citation>
    <scope>NUCLEOTIDE SEQUENCE [LARGE SCALE GENOMIC DNA]</scope>
    <source>
        <strain evidence="1 2">ET-90</strain>
    </source>
</reference>
<proteinExistence type="predicted"/>
<organism evidence="1 2">
    <name type="scientific">Pantoea vagans</name>
    <dbReference type="NCBI Taxonomy" id="470934"/>
    <lineage>
        <taxon>Bacteria</taxon>
        <taxon>Pseudomonadati</taxon>
        <taxon>Pseudomonadota</taxon>
        <taxon>Gammaproteobacteria</taxon>
        <taxon>Enterobacterales</taxon>
        <taxon>Erwiniaceae</taxon>
        <taxon>Pantoea</taxon>
    </lineage>
</organism>
<dbReference type="EMBL" id="RCNL01000003">
    <property type="protein sequence ID" value="TXL78970.1"/>
    <property type="molecule type" value="Genomic_DNA"/>
</dbReference>
<protein>
    <submittedName>
        <fullName evidence="1">Uncharacterized protein</fullName>
    </submittedName>
</protein>
<dbReference type="RefSeq" id="WP_147789066.1">
    <property type="nucleotide sequence ID" value="NZ_RCNL01000003.1"/>
</dbReference>